<organism evidence="2 3">
    <name type="scientific">Thermobaculum terrenum (strain ATCC BAA-798 / CCMEE 7001 / YNP1)</name>
    <dbReference type="NCBI Taxonomy" id="525904"/>
    <lineage>
        <taxon>Bacteria</taxon>
        <taxon>Bacillati</taxon>
        <taxon>Chloroflexota</taxon>
        <taxon>Chloroflexia</taxon>
        <taxon>Candidatus Thermobaculales</taxon>
        <taxon>Candidatus Thermobaculaceae</taxon>
        <taxon>Thermobaculum</taxon>
    </lineage>
</organism>
<dbReference type="AlphaFoldDB" id="D1CHH2"/>
<dbReference type="EMBL" id="CP001826">
    <property type="protein sequence ID" value="ACZ43193.1"/>
    <property type="molecule type" value="Genomic_DNA"/>
</dbReference>
<evidence type="ECO:0000313" key="2">
    <source>
        <dbReference type="EMBL" id="ACZ43193.1"/>
    </source>
</evidence>
<keyword evidence="3" id="KW-1185">Reference proteome</keyword>
<dbReference type="InterPro" id="IPR006311">
    <property type="entry name" value="TAT_signal"/>
</dbReference>
<dbReference type="HOGENOM" id="CLU_031285_3_1_0"/>
<name>D1CHH2_THET1</name>
<dbReference type="Gene3D" id="3.40.190.10">
    <property type="entry name" value="Periplasmic binding protein-like II"/>
    <property type="match status" value="2"/>
</dbReference>
<dbReference type="InterPro" id="IPR006059">
    <property type="entry name" value="SBP"/>
</dbReference>
<feature type="chain" id="PRO_5003021358" evidence="1">
    <location>
        <begin position="26"/>
        <end position="448"/>
    </location>
</feature>
<dbReference type="eggNOG" id="COG1653">
    <property type="taxonomic scope" value="Bacteria"/>
</dbReference>
<gene>
    <name evidence="2" type="ordered locus">Tter_2294</name>
</gene>
<dbReference type="InterPro" id="IPR050490">
    <property type="entry name" value="Bact_solute-bd_prot1"/>
</dbReference>
<accession>D1CHH2</accession>
<dbReference type="PROSITE" id="PS51257">
    <property type="entry name" value="PROKAR_LIPOPROTEIN"/>
    <property type="match status" value="1"/>
</dbReference>
<proteinExistence type="predicted"/>
<dbReference type="Proteomes" id="UP000000323">
    <property type="component" value="Chromosome 2"/>
</dbReference>
<keyword evidence="1" id="KW-0732">Signal</keyword>
<dbReference type="KEGG" id="ttr:Tter_2294"/>
<reference evidence="3" key="1">
    <citation type="journal article" date="2010" name="Stand. Genomic Sci.">
        <title>Complete genome sequence of 'Thermobaculum terrenum' type strain (YNP1).</title>
        <authorList>
            <person name="Kiss H."/>
            <person name="Cleland D."/>
            <person name="Lapidus A."/>
            <person name="Lucas S."/>
            <person name="Glavina Del Rio T."/>
            <person name="Nolan M."/>
            <person name="Tice H."/>
            <person name="Han C."/>
            <person name="Goodwin L."/>
            <person name="Pitluck S."/>
            <person name="Liolios K."/>
            <person name="Ivanova N."/>
            <person name="Mavromatis K."/>
            <person name="Ovchinnikova G."/>
            <person name="Pati A."/>
            <person name="Chen A."/>
            <person name="Palaniappan K."/>
            <person name="Land M."/>
            <person name="Hauser L."/>
            <person name="Chang Y."/>
            <person name="Jeffries C."/>
            <person name="Lu M."/>
            <person name="Brettin T."/>
            <person name="Detter J."/>
            <person name="Goker M."/>
            <person name="Tindall B."/>
            <person name="Beck B."/>
            <person name="McDermott T."/>
            <person name="Woyke T."/>
            <person name="Bristow J."/>
            <person name="Eisen J."/>
            <person name="Markowitz V."/>
            <person name="Hugenholtz P."/>
            <person name="Kyrpides N."/>
            <person name="Klenk H."/>
            <person name="Cheng J."/>
        </authorList>
    </citation>
    <scope>NUCLEOTIDE SEQUENCE [LARGE SCALE GENOMIC DNA]</scope>
    <source>
        <strain evidence="3">ATCC BAA-798 / YNP1</strain>
    </source>
</reference>
<protein>
    <submittedName>
        <fullName evidence="2">Extracellular solute-binding protein family 1</fullName>
    </submittedName>
</protein>
<dbReference type="Pfam" id="PF13416">
    <property type="entry name" value="SBP_bac_8"/>
    <property type="match status" value="1"/>
</dbReference>
<dbReference type="STRING" id="525904.Tter_2294"/>
<sequence>MTWKMNRRQFLATSGAALGSLVVVACGAGGGGGAAQPSSTGTVPPEARNRTRVVFWSAWGGKNGEALQTLVNKFNKSQSDIFVENQYQGTYEELAQKLATAMAAKQVPDLVVLSEVTWNKFYLNQTLEPLDDYFKQQQLDRDDYVDPLINEGTRQGKTWWVPFARSTPLFYYNRDLFKKAGLPDKAPETWDEVLEAAKELKASAGVKKPYAFTTAKNYNAWHFQGNEWQWGGNYSDKELNILIDKERSLEAGEWVRKFIHDEGLGYMAEDQSVDFANGICAMTQQSTGSLGEILETAKFEVGTAFLPKHEHFGCPTGGSGLSIIAASSSDRKQAAFEFIKFLAQPENVVFWSQQSGYMPVTESARESSQMQEYFKQNPQFKVAVDQLPKTQPQDTARLFIPNGDQTIGEALEKIFVRNTPAEQAFKDAAQRLARDAEDVKQQIQEVGL</sequence>
<dbReference type="CDD" id="cd14748">
    <property type="entry name" value="PBP2_UgpB"/>
    <property type="match status" value="1"/>
</dbReference>
<dbReference type="PROSITE" id="PS51318">
    <property type="entry name" value="TAT"/>
    <property type="match status" value="1"/>
</dbReference>
<feature type="signal peptide" evidence="1">
    <location>
        <begin position="1"/>
        <end position="25"/>
    </location>
</feature>
<dbReference type="RefSeq" id="WP_012876224.1">
    <property type="nucleotide sequence ID" value="NC_013526.1"/>
</dbReference>
<dbReference type="PANTHER" id="PTHR43649:SF30">
    <property type="entry name" value="ABC TRANSPORTER SUBSTRATE-BINDING PROTEIN"/>
    <property type="match status" value="1"/>
</dbReference>
<evidence type="ECO:0000313" key="3">
    <source>
        <dbReference type="Proteomes" id="UP000000323"/>
    </source>
</evidence>
<evidence type="ECO:0000256" key="1">
    <source>
        <dbReference type="SAM" id="SignalP"/>
    </source>
</evidence>
<dbReference type="PANTHER" id="PTHR43649">
    <property type="entry name" value="ARABINOSE-BINDING PROTEIN-RELATED"/>
    <property type="match status" value="1"/>
</dbReference>
<dbReference type="SUPFAM" id="SSF53850">
    <property type="entry name" value="Periplasmic binding protein-like II"/>
    <property type="match status" value="1"/>
</dbReference>